<proteinExistence type="predicted"/>
<organism evidence="1 2">
    <name type="scientific">Mycena pura</name>
    <dbReference type="NCBI Taxonomy" id="153505"/>
    <lineage>
        <taxon>Eukaryota</taxon>
        <taxon>Fungi</taxon>
        <taxon>Dikarya</taxon>
        <taxon>Basidiomycota</taxon>
        <taxon>Agaricomycotina</taxon>
        <taxon>Agaricomycetes</taxon>
        <taxon>Agaricomycetidae</taxon>
        <taxon>Agaricales</taxon>
        <taxon>Marasmiineae</taxon>
        <taxon>Mycenaceae</taxon>
        <taxon>Mycena</taxon>
    </lineage>
</organism>
<dbReference type="EMBL" id="JARJCW010000116">
    <property type="protein sequence ID" value="KAJ7192736.1"/>
    <property type="molecule type" value="Genomic_DNA"/>
</dbReference>
<comment type="caution">
    <text evidence="1">The sequence shown here is derived from an EMBL/GenBank/DDBJ whole genome shotgun (WGS) entry which is preliminary data.</text>
</comment>
<sequence length="119" mass="13829">QIAQVKVVFNLPPRLAKTILPLTIVPPKYLAYVEWFSSFKPQPERYYLMYKVARTIKNGDRLANIIPVNNIRRSIHLLPKFGPVAPPPPPDWKSHNILDKCSAFFANPWTDRHIYATKY</sequence>
<dbReference type="AlphaFoldDB" id="A0AAD6XYI4"/>
<accession>A0AAD6XYI4</accession>
<reference evidence="1" key="1">
    <citation type="submission" date="2023-03" db="EMBL/GenBank/DDBJ databases">
        <title>Massive genome expansion in bonnet fungi (Mycena s.s.) driven by repeated elements and novel gene families across ecological guilds.</title>
        <authorList>
            <consortium name="Lawrence Berkeley National Laboratory"/>
            <person name="Harder C.B."/>
            <person name="Miyauchi S."/>
            <person name="Viragh M."/>
            <person name="Kuo A."/>
            <person name="Thoen E."/>
            <person name="Andreopoulos B."/>
            <person name="Lu D."/>
            <person name="Skrede I."/>
            <person name="Drula E."/>
            <person name="Henrissat B."/>
            <person name="Morin E."/>
            <person name="Kohler A."/>
            <person name="Barry K."/>
            <person name="LaButti K."/>
            <person name="Morin E."/>
            <person name="Salamov A."/>
            <person name="Lipzen A."/>
            <person name="Mereny Z."/>
            <person name="Hegedus B."/>
            <person name="Baldrian P."/>
            <person name="Stursova M."/>
            <person name="Weitz H."/>
            <person name="Taylor A."/>
            <person name="Grigoriev I.V."/>
            <person name="Nagy L.G."/>
            <person name="Martin F."/>
            <person name="Kauserud H."/>
        </authorList>
    </citation>
    <scope>NUCLEOTIDE SEQUENCE</scope>
    <source>
        <strain evidence="1">9144</strain>
    </source>
</reference>
<evidence type="ECO:0000313" key="2">
    <source>
        <dbReference type="Proteomes" id="UP001219525"/>
    </source>
</evidence>
<evidence type="ECO:0000313" key="1">
    <source>
        <dbReference type="EMBL" id="KAJ7192736.1"/>
    </source>
</evidence>
<name>A0AAD6XYI4_9AGAR</name>
<protein>
    <submittedName>
        <fullName evidence="1">Uncharacterized protein</fullName>
    </submittedName>
</protein>
<dbReference type="Proteomes" id="UP001219525">
    <property type="component" value="Unassembled WGS sequence"/>
</dbReference>
<feature type="non-terminal residue" evidence="1">
    <location>
        <position position="1"/>
    </location>
</feature>
<gene>
    <name evidence="1" type="ORF">GGX14DRAFT_379818</name>
</gene>
<keyword evidence="2" id="KW-1185">Reference proteome</keyword>